<organism evidence="1">
    <name type="scientific">Sesamum latifolium</name>
    <dbReference type="NCBI Taxonomy" id="2727402"/>
    <lineage>
        <taxon>Eukaryota</taxon>
        <taxon>Viridiplantae</taxon>
        <taxon>Streptophyta</taxon>
        <taxon>Embryophyta</taxon>
        <taxon>Tracheophyta</taxon>
        <taxon>Spermatophyta</taxon>
        <taxon>Magnoliopsida</taxon>
        <taxon>eudicotyledons</taxon>
        <taxon>Gunneridae</taxon>
        <taxon>Pentapetalae</taxon>
        <taxon>asterids</taxon>
        <taxon>lamiids</taxon>
        <taxon>Lamiales</taxon>
        <taxon>Pedaliaceae</taxon>
        <taxon>Sesamum</taxon>
    </lineage>
</organism>
<name>A0AAW2U402_9LAMI</name>
<reference evidence="1" key="1">
    <citation type="submission" date="2020-06" db="EMBL/GenBank/DDBJ databases">
        <authorList>
            <person name="Li T."/>
            <person name="Hu X."/>
            <person name="Zhang T."/>
            <person name="Song X."/>
            <person name="Zhang H."/>
            <person name="Dai N."/>
            <person name="Sheng W."/>
            <person name="Hou X."/>
            <person name="Wei L."/>
        </authorList>
    </citation>
    <scope>NUCLEOTIDE SEQUENCE</scope>
    <source>
        <strain evidence="1">KEN1</strain>
        <tissue evidence="1">Leaf</tissue>
    </source>
</reference>
<dbReference type="AlphaFoldDB" id="A0AAW2U402"/>
<dbReference type="PANTHER" id="PTHR11439">
    <property type="entry name" value="GAG-POL-RELATED RETROTRANSPOSON"/>
    <property type="match status" value="1"/>
</dbReference>
<reference evidence="1" key="2">
    <citation type="journal article" date="2024" name="Plant">
        <title>Genomic evolution and insights into agronomic trait innovations of Sesamum species.</title>
        <authorList>
            <person name="Miao H."/>
            <person name="Wang L."/>
            <person name="Qu L."/>
            <person name="Liu H."/>
            <person name="Sun Y."/>
            <person name="Le M."/>
            <person name="Wang Q."/>
            <person name="Wei S."/>
            <person name="Zheng Y."/>
            <person name="Lin W."/>
            <person name="Duan Y."/>
            <person name="Cao H."/>
            <person name="Xiong S."/>
            <person name="Wang X."/>
            <person name="Wei L."/>
            <person name="Li C."/>
            <person name="Ma Q."/>
            <person name="Ju M."/>
            <person name="Zhao R."/>
            <person name="Li G."/>
            <person name="Mu C."/>
            <person name="Tian Q."/>
            <person name="Mei H."/>
            <person name="Zhang T."/>
            <person name="Gao T."/>
            <person name="Zhang H."/>
        </authorList>
    </citation>
    <scope>NUCLEOTIDE SEQUENCE</scope>
    <source>
        <strain evidence="1">KEN1</strain>
    </source>
</reference>
<comment type="caution">
    <text evidence="1">The sequence shown here is derived from an EMBL/GenBank/DDBJ whole genome shotgun (WGS) entry which is preliminary data.</text>
</comment>
<evidence type="ECO:0000313" key="1">
    <source>
        <dbReference type="EMBL" id="KAL0411703.1"/>
    </source>
</evidence>
<dbReference type="PANTHER" id="PTHR11439:SF470">
    <property type="entry name" value="CYSTEINE-RICH RLK (RECEPTOR-LIKE PROTEIN KINASE) 8"/>
    <property type="match status" value="1"/>
</dbReference>
<proteinExistence type="predicted"/>
<dbReference type="CDD" id="cd09272">
    <property type="entry name" value="RNase_HI_RT_Ty1"/>
    <property type="match status" value="1"/>
</dbReference>
<sequence>MTGTKPLSFPMEQNHKFALDDSDHLDNPRAYHRLIGRLIFFTITRSELCYSVHILSQFMHQPHHGNWVAALRVLRYHKSSPGKGIFLSSKADLSLRAYCDSDWASCPLTRRSITGYFILLGDSPISWKTKKQTTVSRSSAEVEYRSMGLRTLLKDLTVNHSFPAQLLCNNRAALHIAANPVHHERTKHIEIDCHFIRDCIQSCSIMTSHVSSNLQLADIFTKALGNIQFQFLVGKLGIRNLRAPT</sequence>
<accession>A0AAW2U402</accession>
<dbReference type="EMBL" id="JACGWN010000013">
    <property type="protein sequence ID" value="KAL0411703.1"/>
    <property type="molecule type" value="Genomic_DNA"/>
</dbReference>
<protein>
    <submittedName>
        <fullName evidence="1">Retrovirus-related Pol polyprotein from transposon RE2</fullName>
    </submittedName>
</protein>
<gene>
    <name evidence="1" type="ORF">Slati_3760000</name>
</gene>